<evidence type="ECO:0000256" key="4">
    <source>
        <dbReference type="ARBA" id="ARBA00023242"/>
    </source>
</evidence>
<keyword evidence="3" id="KW-0804">Transcription</keyword>
<proteinExistence type="predicted"/>
<keyword evidence="9" id="KW-1185">Reference proteome</keyword>
<dbReference type="InterPro" id="IPR001766">
    <property type="entry name" value="Fork_head_dom"/>
</dbReference>
<dbReference type="PANTHER" id="PTHR46789:SF2">
    <property type="entry name" value="FORKHEAD BOX PROTEIN R2"/>
    <property type="match status" value="1"/>
</dbReference>
<dbReference type="GO" id="GO:0005634">
    <property type="term" value="C:nucleus"/>
    <property type="evidence" value="ECO:0007669"/>
    <property type="project" value="UniProtKB-SubCell"/>
</dbReference>
<evidence type="ECO:0000256" key="1">
    <source>
        <dbReference type="ARBA" id="ARBA00023015"/>
    </source>
</evidence>
<protein>
    <submittedName>
        <fullName evidence="8">Forkhead box protein N5</fullName>
    </submittedName>
</protein>
<dbReference type="InterPro" id="IPR036388">
    <property type="entry name" value="WH-like_DNA-bd_sf"/>
</dbReference>
<reference evidence="8 9" key="1">
    <citation type="submission" date="2014-04" db="EMBL/GenBank/DDBJ databases">
        <title>Genome evolution of avian class.</title>
        <authorList>
            <person name="Zhang G."/>
            <person name="Li C."/>
        </authorList>
    </citation>
    <scope>NUCLEOTIDE SEQUENCE [LARGE SCALE GENOMIC DNA]</scope>
    <source>
        <strain evidence="8">BGI_N300</strain>
    </source>
</reference>
<evidence type="ECO:0000313" key="9">
    <source>
        <dbReference type="Proteomes" id="UP000054308"/>
    </source>
</evidence>
<dbReference type="Gene3D" id="1.10.10.10">
    <property type="entry name" value="Winged helix-like DNA-binding domain superfamily/Winged helix DNA-binding domain"/>
    <property type="match status" value="1"/>
</dbReference>
<dbReference type="Pfam" id="PF00250">
    <property type="entry name" value="Forkhead"/>
    <property type="match status" value="1"/>
</dbReference>
<feature type="chain" id="PRO_5001876204" evidence="6">
    <location>
        <begin position="23"/>
        <end position="111"/>
    </location>
</feature>
<dbReference type="CDD" id="cd20036">
    <property type="entry name" value="FH_FOXR"/>
    <property type="match status" value="1"/>
</dbReference>
<dbReference type="InterPro" id="IPR036390">
    <property type="entry name" value="WH_DNA-bd_sf"/>
</dbReference>
<evidence type="ECO:0000256" key="5">
    <source>
        <dbReference type="PROSITE-ProRule" id="PRU00089"/>
    </source>
</evidence>
<evidence type="ECO:0000259" key="7">
    <source>
        <dbReference type="PROSITE" id="PS50039"/>
    </source>
</evidence>
<evidence type="ECO:0000313" key="8">
    <source>
        <dbReference type="EMBL" id="KFP05523.1"/>
    </source>
</evidence>
<evidence type="ECO:0000256" key="2">
    <source>
        <dbReference type="ARBA" id="ARBA00023125"/>
    </source>
</evidence>
<dbReference type="SMART" id="SM00339">
    <property type="entry name" value="FH"/>
    <property type="match status" value="1"/>
</dbReference>
<dbReference type="AlphaFoldDB" id="A0A091IDG6"/>
<dbReference type="GO" id="GO:1990837">
    <property type="term" value="F:sequence-specific double-stranded DNA binding"/>
    <property type="evidence" value="ECO:0007669"/>
    <property type="project" value="TreeGrafter"/>
</dbReference>
<dbReference type="Proteomes" id="UP000054308">
    <property type="component" value="Unassembled WGS sequence"/>
</dbReference>
<sequence length="111" mass="12855">WPRPPLNYCLLITLALRNSGSGSLTVQQIYEFTRQHFPFFETAPQGWKNTIRHNLCLRSCFKKTTGFVCGNKNRKSCLWRLTPEGCRKFQMETQALPEEDLVLVCQSMSNP</sequence>
<dbReference type="GO" id="GO:0003700">
    <property type="term" value="F:DNA-binding transcription factor activity"/>
    <property type="evidence" value="ECO:0007669"/>
    <property type="project" value="InterPro"/>
</dbReference>
<feature type="domain" description="Fork-head" evidence="7">
    <location>
        <begin position="3"/>
        <end position="84"/>
    </location>
</feature>
<keyword evidence="1" id="KW-0805">Transcription regulation</keyword>
<gene>
    <name evidence="8" type="ORF">N300_01401</name>
</gene>
<name>A0A091IDG6_CALAN</name>
<dbReference type="PROSITE" id="PS50039">
    <property type="entry name" value="FORK_HEAD_3"/>
    <property type="match status" value="1"/>
</dbReference>
<accession>A0A091IDG6</accession>
<feature type="non-terminal residue" evidence="8">
    <location>
        <position position="111"/>
    </location>
</feature>
<evidence type="ECO:0000256" key="6">
    <source>
        <dbReference type="SAM" id="SignalP"/>
    </source>
</evidence>
<dbReference type="PANTHER" id="PTHR46789">
    <property type="entry name" value="FORKHEAD BOX PROTEIN R1"/>
    <property type="match status" value="1"/>
</dbReference>
<feature type="signal peptide" evidence="6">
    <location>
        <begin position="1"/>
        <end position="22"/>
    </location>
</feature>
<evidence type="ECO:0000256" key="3">
    <source>
        <dbReference type="ARBA" id="ARBA00023163"/>
    </source>
</evidence>
<feature type="DNA-binding region" description="Fork-head" evidence="5">
    <location>
        <begin position="3"/>
        <end position="84"/>
    </location>
</feature>
<dbReference type="STRING" id="9244.A0A091IDG6"/>
<dbReference type="EMBL" id="KL218466">
    <property type="protein sequence ID" value="KFP05523.1"/>
    <property type="molecule type" value="Genomic_DNA"/>
</dbReference>
<organism evidence="8 9">
    <name type="scientific">Calypte anna</name>
    <name type="common">Anna's hummingbird</name>
    <name type="synonym">Archilochus anna</name>
    <dbReference type="NCBI Taxonomy" id="9244"/>
    <lineage>
        <taxon>Eukaryota</taxon>
        <taxon>Metazoa</taxon>
        <taxon>Chordata</taxon>
        <taxon>Craniata</taxon>
        <taxon>Vertebrata</taxon>
        <taxon>Euteleostomi</taxon>
        <taxon>Archelosauria</taxon>
        <taxon>Archosauria</taxon>
        <taxon>Dinosauria</taxon>
        <taxon>Saurischia</taxon>
        <taxon>Theropoda</taxon>
        <taxon>Coelurosauria</taxon>
        <taxon>Aves</taxon>
        <taxon>Neognathae</taxon>
        <taxon>Neoaves</taxon>
        <taxon>Strisores</taxon>
        <taxon>Apodiformes</taxon>
        <taxon>Trochilidae</taxon>
        <taxon>Calypte</taxon>
    </lineage>
</organism>
<dbReference type="PRINTS" id="PR00053">
    <property type="entry name" value="FORKHEAD"/>
</dbReference>
<comment type="subcellular location">
    <subcellularLocation>
        <location evidence="5">Nucleus</location>
    </subcellularLocation>
</comment>
<keyword evidence="4 5" id="KW-0539">Nucleus</keyword>
<dbReference type="SUPFAM" id="SSF46785">
    <property type="entry name" value="Winged helix' DNA-binding domain"/>
    <property type="match status" value="1"/>
</dbReference>
<keyword evidence="6" id="KW-0732">Signal</keyword>
<dbReference type="InterPro" id="IPR052328">
    <property type="entry name" value="FOX_transcription_regulators"/>
</dbReference>
<feature type="non-terminal residue" evidence="8">
    <location>
        <position position="1"/>
    </location>
</feature>
<keyword evidence="2 5" id="KW-0238">DNA-binding</keyword>